<sequence length="545" mass="62820">MDPRALNFSPIVKQELIVDDLELHDYEHLLQEFYYDEPDPDENQNNTDSKGCVQDEVSDLKEAASFADVPLVLDDVEPDPDGTWHCPVCPNSFKWRMLFVIHVKSHFRCDACNLAYTTKIAYDQHNQLEHGFIFPPASLPQKVPSEGDHSNVPSDPVRSAPLESEVSHPSGGQEHQSCVIMKEEFVFKGQDEADDDEKSLVDVQVKQPESLQRCPVCKELYITVAELQRHVRRHHGNDKQRREALPKIVLRKNTQTNNETRVVPKETKPDVHCARCNKTFASHLKFKAHQKRHTNFDSGRFKCSYCSKPLATKQELIVHISHFHQENPSKRNQKRDQAERRKIVPKAVLPRQKIKQNPATQRNEGKGRLKGSRRCTVCEQWFLTEDELRDHFATHNVNKSFAYCAQCDKKFYTIARFKIHKMRHRNVELRRFCCSLCTRAFPSKKEQDAHEQNHKKHKAGRASKVGSLSGTTSELSPHQRTNKSEAPTRRKIGPSKNLQQKAGIVQDESACKVRHPNFDRRCPLCKVRVRSAAKFKDHIGRHIHG</sequence>
<feature type="domain" description="C2H2-type" evidence="7">
    <location>
        <begin position="271"/>
        <end position="298"/>
    </location>
</feature>
<keyword evidence="2" id="KW-0677">Repeat</keyword>
<dbReference type="PROSITE" id="PS50157">
    <property type="entry name" value="ZINC_FINGER_C2H2_2"/>
    <property type="match status" value="5"/>
</dbReference>
<dbReference type="Gene3D" id="3.30.160.60">
    <property type="entry name" value="Classic Zinc Finger"/>
    <property type="match status" value="2"/>
</dbReference>
<protein>
    <recommendedName>
        <fullName evidence="7">C2H2-type domain-containing protein</fullName>
    </recommendedName>
</protein>
<evidence type="ECO:0000256" key="3">
    <source>
        <dbReference type="ARBA" id="ARBA00022771"/>
    </source>
</evidence>
<dbReference type="GO" id="GO:0008270">
    <property type="term" value="F:zinc ion binding"/>
    <property type="evidence" value="ECO:0007669"/>
    <property type="project" value="UniProtKB-KW"/>
</dbReference>
<evidence type="ECO:0000256" key="2">
    <source>
        <dbReference type="ARBA" id="ARBA00022737"/>
    </source>
</evidence>
<accession>A0A1Q3EXC1</accession>
<dbReference type="GO" id="GO:0043565">
    <property type="term" value="F:sequence-specific DNA binding"/>
    <property type="evidence" value="ECO:0007669"/>
    <property type="project" value="TreeGrafter"/>
</dbReference>
<name>A0A1Q3EXC1_CULTA</name>
<feature type="domain" description="C2H2-type" evidence="7">
    <location>
        <begin position="432"/>
        <end position="459"/>
    </location>
</feature>
<feature type="domain" description="C2H2-type" evidence="7">
    <location>
        <begin position="373"/>
        <end position="400"/>
    </location>
</feature>
<reference evidence="8" key="1">
    <citation type="submission" date="2017-01" db="EMBL/GenBank/DDBJ databases">
        <title>A deep insight into the sialotranscriptome of adult male and female Cluex tarsalis mosquitoes.</title>
        <authorList>
            <person name="Ribeiro J.M."/>
            <person name="Moreira F."/>
            <person name="Bernard K.A."/>
            <person name="Calvo E."/>
        </authorList>
    </citation>
    <scope>NUCLEOTIDE SEQUENCE</scope>
    <source>
        <strain evidence="8">Kern County</strain>
        <tissue evidence="8">Salivary glands</tissue>
    </source>
</reference>
<feature type="domain" description="C2H2-type" evidence="7">
    <location>
        <begin position="212"/>
        <end position="239"/>
    </location>
</feature>
<keyword evidence="4" id="KW-0862">Zinc</keyword>
<proteinExistence type="predicted"/>
<dbReference type="SMART" id="SM00355">
    <property type="entry name" value="ZnF_C2H2"/>
    <property type="match status" value="9"/>
</dbReference>
<dbReference type="Pfam" id="PF13894">
    <property type="entry name" value="zf-C2H2_4"/>
    <property type="match status" value="1"/>
</dbReference>
<organism evidence="8">
    <name type="scientific">Culex tarsalis</name>
    <name type="common">Encephalitis mosquito</name>
    <dbReference type="NCBI Taxonomy" id="7177"/>
    <lineage>
        <taxon>Eukaryota</taxon>
        <taxon>Metazoa</taxon>
        <taxon>Ecdysozoa</taxon>
        <taxon>Arthropoda</taxon>
        <taxon>Hexapoda</taxon>
        <taxon>Insecta</taxon>
        <taxon>Pterygota</taxon>
        <taxon>Neoptera</taxon>
        <taxon>Endopterygota</taxon>
        <taxon>Diptera</taxon>
        <taxon>Nematocera</taxon>
        <taxon>Culicoidea</taxon>
        <taxon>Culicidae</taxon>
        <taxon>Culicinae</taxon>
        <taxon>Culicini</taxon>
        <taxon>Culex</taxon>
        <taxon>Culex</taxon>
    </lineage>
</organism>
<evidence type="ECO:0000259" key="7">
    <source>
        <dbReference type="PROSITE" id="PS50157"/>
    </source>
</evidence>
<evidence type="ECO:0000313" key="8">
    <source>
        <dbReference type="EMBL" id="JAV19848.1"/>
    </source>
</evidence>
<dbReference type="GO" id="GO:0005634">
    <property type="term" value="C:nucleus"/>
    <property type="evidence" value="ECO:0007669"/>
    <property type="project" value="TreeGrafter"/>
</dbReference>
<dbReference type="EMBL" id="GFDL01015197">
    <property type="protein sequence ID" value="JAV19848.1"/>
    <property type="molecule type" value="Transcribed_RNA"/>
</dbReference>
<dbReference type="PANTHER" id="PTHR24408">
    <property type="entry name" value="ZINC FINGER PROTEIN"/>
    <property type="match status" value="1"/>
</dbReference>
<dbReference type="InterPro" id="IPR013087">
    <property type="entry name" value="Znf_C2H2_type"/>
</dbReference>
<feature type="region of interest" description="Disordered" evidence="6">
    <location>
        <begin position="445"/>
        <end position="501"/>
    </location>
</feature>
<evidence type="ECO:0000256" key="5">
    <source>
        <dbReference type="PROSITE-ProRule" id="PRU00042"/>
    </source>
</evidence>
<evidence type="ECO:0000256" key="4">
    <source>
        <dbReference type="ARBA" id="ARBA00022833"/>
    </source>
</evidence>
<evidence type="ECO:0000256" key="1">
    <source>
        <dbReference type="ARBA" id="ARBA00022723"/>
    </source>
</evidence>
<dbReference type="PROSITE" id="PS00028">
    <property type="entry name" value="ZINC_FINGER_C2H2_1"/>
    <property type="match status" value="8"/>
</dbReference>
<keyword evidence="3 5" id="KW-0863">Zinc-finger</keyword>
<dbReference type="InterPro" id="IPR036236">
    <property type="entry name" value="Znf_C2H2_sf"/>
</dbReference>
<feature type="compositionally biased region" description="Polar residues" evidence="6">
    <location>
        <begin position="466"/>
        <end position="479"/>
    </location>
</feature>
<dbReference type="AlphaFoldDB" id="A0A1Q3EXC1"/>
<keyword evidence="1" id="KW-0479">Metal-binding</keyword>
<dbReference type="GO" id="GO:0000981">
    <property type="term" value="F:DNA-binding transcription factor activity, RNA polymerase II-specific"/>
    <property type="evidence" value="ECO:0007669"/>
    <property type="project" value="TreeGrafter"/>
</dbReference>
<feature type="region of interest" description="Disordered" evidence="6">
    <location>
        <begin position="139"/>
        <end position="175"/>
    </location>
</feature>
<dbReference type="SUPFAM" id="SSF57667">
    <property type="entry name" value="beta-beta-alpha zinc fingers"/>
    <property type="match status" value="3"/>
</dbReference>
<dbReference type="PANTHER" id="PTHR24408:SF64">
    <property type="entry name" value="LINKING IMMUNITY AND METABOLISM-RELATED"/>
    <property type="match status" value="1"/>
</dbReference>
<evidence type="ECO:0000256" key="6">
    <source>
        <dbReference type="SAM" id="MobiDB-lite"/>
    </source>
</evidence>
<feature type="domain" description="C2H2-type" evidence="7">
    <location>
        <begin position="301"/>
        <end position="329"/>
    </location>
</feature>